<sequence length="197" mass="23564">MAGGFSTVKVTFDQRYKINKIKEQYAKKFGKNIRDQDLMQILLDTYEKHQHKDFIEEAKKLIELAKETVVKAEDYEKLKEENEQLRREIELLKESKKSSITFDIESLTTLDEKEFKKVWEDLKRTLRCFLLALVNREAKRGKWAILSEEEREMLYAIEDLLAQTSYYQFYRMLLQHLDRPKKREPSDAGFRGGAQLW</sequence>
<reference evidence="2 3" key="1">
    <citation type="journal article" date="2010" name="Stand. Genomic Sci.">
        <title>Complete genome sequence of Archaeoglobus profundus type strain (AV18).</title>
        <authorList>
            <person name="von Jan M."/>
            <person name="Lapidus A."/>
            <person name="Del Rio T.G."/>
            <person name="Copeland A."/>
            <person name="Tice H."/>
            <person name="Cheng J.F."/>
            <person name="Lucas S."/>
            <person name="Chen F."/>
            <person name="Nolan M."/>
            <person name="Goodwin L."/>
            <person name="Han C."/>
            <person name="Pitluck S."/>
            <person name="Liolios K."/>
            <person name="Ivanova N."/>
            <person name="Mavromatis K."/>
            <person name="Ovchinnikova G."/>
            <person name="Chertkov O."/>
            <person name="Pati A."/>
            <person name="Chen A."/>
            <person name="Palaniappan K."/>
            <person name="Land M."/>
            <person name="Hauser L."/>
            <person name="Chang Y.J."/>
            <person name="Jeffries C.D."/>
            <person name="Saunders E."/>
            <person name="Brettin T."/>
            <person name="Detter J.C."/>
            <person name="Chain P."/>
            <person name="Eichinger K."/>
            <person name="Huber H."/>
            <person name="Spring S."/>
            <person name="Rohde M."/>
            <person name="Goker M."/>
            <person name="Wirth R."/>
            <person name="Woyke T."/>
            <person name="Bristow J."/>
            <person name="Eisen J.A."/>
            <person name="Markowitz V."/>
            <person name="Hugenholtz P."/>
            <person name="Kyrpides N.C."/>
            <person name="Klenk H.P."/>
        </authorList>
    </citation>
    <scope>NUCLEOTIDE SEQUENCE [LARGE SCALE GENOMIC DNA]</scope>
    <source>
        <strain evidence="3">DSM 5631 / JCM 9629 / NBRC 100127 / Av18</strain>
    </source>
</reference>
<evidence type="ECO:0000256" key="1">
    <source>
        <dbReference type="SAM" id="Coils"/>
    </source>
</evidence>
<keyword evidence="3" id="KW-1185">Reference proteome</keyword>
<gene>
    <name evidence="2" type="ordered locus">Arcpr_1514</name>
</gene>
<proteinExistence type="predicted"/>
<dbReference type="EMBL" id="CP001857">
    <property type="protein sequence ID" value="ADB58560.1"/>
    <property type="molecule type" value="Genomic_DNA"/>
</dbReference>
<name>D2REL6_ARCPA</name>
<dbReference type="HOGENOM" id="CLU_1381334_0_0_2"/>
<dbReference type="RefSeq" id="WP_012940896.1">
    <property type="nucleotide sequence ID" value="NC_013741.1"/>
</dbReference>
<dbReference type="GeneID" id="8740204"/>
<dbReference type="Proteomes" id="UP000001901">
    <property type="component" value="Chromosome"/>
</dbReference>
<dbReference type="AlphaFoldDB" id="D2REL6"/>
<dbReference type="PaxDb" id="572546-Arcpr_1514"/>
<dbReference type="KEGG" id="apo:Arcpr_1514"/>
<feature type="coiled-coil region" evidence="1">
    <location>
        <begin position="55"/>
        <end position="98"/>
    </location>
</feature>
<evidence type="ECO:0000313" key="2">
    <source>
        <dbReference type="EMBL" id="ADB58560.1"/>
    </source>
</evidence>
<evidence type="ECO:0000313" key="3">
    <source>
        <dbReference type="Proteomes" id="UP000001901"/>
    </source>
</evidence>
<keyword evidence="1" id="KW-0175">Coiled coil</keyword>
<organism evidence="2 3">
    <name type="scientific">Archaeoglobus profundus (strain DSM 5631 / JCM 9629 / NBRC 100127 / Av18)</name>
    <dbReference type="NCBI Taxonomy" id="572546"/>
    <lineage>
        <taxon>Archaea</taxon>
        <taxon>Methanobacteriati</taxon>
        <taxon>Methanobacteriota</taxon>
        <taxon>Archaeoglobi</taxon>
        <taxon>Archaeoglobales</taxon>
        <taxon>Archaeoglobaceae</taxon>
        <taxon>Archaeoglobus</taxon>
    </lineage>
</organism>
<dbReference type="STRING" id="572546.Arcpr_1514"/>
<protein>
    <submittedName>
        <fullName evidence="2">Uncharacterized protein</fullName>
    </submittedName>
</protein>
<accession>D2REL6</accession>